<feature type="domain" description="HTH tetR-type" evidence="4">
    <location>
        <begin position="9"/>
        <end position="69"/>
    </location>
</feature>
<dbReference type="AlphaFoldDB" id="A0A3B1B9E4"/>
<keyword evidence="1" id="KW-0805">Transcription regulation</keyword>
<keyword evidence="2" id="KW-0238">DNA-binding</keyword>
<organism evidence="5">
    <name type="scientific">hydrothermal vent metagenome</name>
    <dbReference type="NCBI Taxonomy" id="652676"/>
    <lineage>
        <taxon>unclassified sequences</taxon>
        <taxon>metagenomes</taxon>
        <taxon>ecological metagenomes</taxon>
    </lineage>
</organism>
<dbReference type="SUPFAM" id="SSF48498">
    <property type="entry name" value="Tetracyclin repressor-like, C-terminal domain"/>
    <property type="match status" value="1"/>
</dbReference>
<reference evidence="5" key="1">
    <citation type="submission" date="2018-06" db="EMBL/GenBank/DDBJ databases">
        <authorList>
            <person name="Zhirakovskaya E."/>
        </authorList>
    </citation>
    <scope>NUCLEOTIDE SEQUENCE</scope>
</reference>
<gene>
    <name evidence="5" type="ORF">MNBD_GAMMA25-1537</name>
</gene>
<dbReference type="Pfam" id="PF21993">
    <property type="entry name" value="TetR_C_13_2"/>
    <property type="match status" value="1"/>
</dbReference>
<dbReference type="Pfam" id="PF00440">
    <property type="entry name" value="TetR_N"/>
    <property type="match status" value="1"/>
</dbReference>
<dbReference type="EMBL" id="UOFY01000011">
    <property type="protein sequence ID" value="VAX06940.1"/>
    <property type="molecule type" value="Genomic_DNA"/>
</dbReference>
<dbReference type="PROSITE" id="PS50977">
    <property type="entry name" value="HTH_TETR_2"/>
    <property type="match status" value="1"/>
</dbReference>
<keyword evidence="3" id="KW-0804">Transcription</keyword>
<dbReference type="InterPro" id="IPR009057">
    <property type="entry name" value="Homeodomain-like_sf"/>
</dbReference>
<protein>
    <submittedName>
        <fullName evidence="5">Transcriptional regulator, AcrR family</fullName>
    </submittedName>
</protein>
<dbReference type="Gene3D" id="1.10.10.60">
    <property type="entry name" value="Homeodomain-like"/>
    <property type="match status" value="1"/>
</dbReference>
<dbReference type="InterPro" id="IPR023772">
    <property type="entry name" value="DNA-bd_HTH_TetR-type_CS"/>
</dbReference>
<dbReference type="SUPFAM" id="SSF46689">
    <property type="entry name" value="Homeodomain-like"/>
    <property type="match status" value="1"/>
</dbReference>
<dbReference type="InterPro" id="IPR001647">
    <property type="entry name" value="HTH_TetR"/>
</dbReference>
<evidence type="ECO:0000256" key="1">
    <source>
        <dbReference type="ARBA" id="ARBA00023015"/>
    </source>
</evidence>
<dbReference type="InterPro" id="IPR036271">
    <property type="entry name" value="Tet_transcr_reg_TetR-rel_C_sf"/>
</dbReference>
<dbReference type="PROSITE" id="PS01081">
    <property type="entry name" value="HTH_TETR_1"/>
    <property type="match status" value="1"/>
</dbReference>
<accession>A0A3B1B9E4</accession>
<dbReference type="Gene3D" id="1.10.357.10">
    <property type="entry name" value="Tetracycline Repressor, domain 2"/>
    <property type="match status" value="1"/>
</dbReference>
<proteinExistence type="predicted"/>
<dbReference type="PANTHER" id="PTHR47506:SF7">
    <property type="entry name" value="TRANSCRIPTIONAL REGULATORY PROTEIN"/>
    <property type="match status" value="1"/>
</dbReference>
<dbReference type="GO" id="GO:0003677">
    <property type="term" value="F:DNA binding"/>
    <property type="evidence" value="ECO:0007669"/>
    <property type="project" value="UniProtKB-KW"/>
</dbReference>
<evidence type="ECO:0000259" key="4">
    <source>
        <dbReference type="PROSITE" id="PS50977"/>
    </source>
</evidence>
<dbReference type="PANTHER" id="PTHR47506">
    <property type="entry name" value="TRANSCRIPTIONAL REGULATORY PROTEIN"/>
    <property type="match status" value="1"/>
</dbReference>
<evidence type="ECO:0000313" key="5">
    <source>
        <dbReference type="EMBL" id="VAX06940.1"/>
    </source>
</evidence>
<name>A0A3B1B9E4_9ZZZZ</name>
<dbReference type="PRINTS" id="PR00455">
    <property type="entry name" value="HTHTETR"/>
</dbReference>
<dbReference type="InterPro" id="IPR054156">
    <property type="entry name" value="YxaF_TetR_C"/>
</dbReference>
<evidence type="ECO:0000256" key="2">
    <source>
        <dbReference type="ARBA" id="ARBA00023125"/>
    </source>
</evidence>
<sequence length="192" mass="21500">MPYSSEHKQKSRDKILDSALKLFTHHGYDNVSIDQLMEHAGLTRGAFYAHFKNKSDIYAEAILAALKHGETLLAQADGTSNQQWLEELFLTYLSHEHVNRQAPSCPLAFLATDVANREAPARKAYTAVYKKLNQLIKSKLMKDKLEDNTSFAITAMMIGGVALGRALNETETVDQVLDSCRQTAMRLLVESE</sequence>
<evidence type="ECO:0000256" key="3">
    <source>
        <dbReference type="ARBA" id="ARBA00023163"/>
    </source>
</evidence>